<organism evidence="1 2">
    <name type="scientific">Micromonospora pattaloongensis</name>
    <dbReference type="NCBI Taxonomy" id="405436"/>
    <lineage>
        <taxon>Bacteria</taxon>
        <taxon>Bacillati</taxon>
        <taxon>Actinomycetota</taxon>
        <taxon>Actinomycetes</taxon>
        <taxon>Micromonosporales</taxon>
        <taxon>Micromonosporaceae</taxon>
        <taxon>Micromonospora</taxon>
    </lineage>
</organism>
<keyword evidence="2" id="KW-1185">Reference proteome</keyword>
<dbReference type="Proteomes" id="UP000242415">
    <property type="component" value="Unassembled WGS sequence"/>
</dbReference>
<protein>
    <submittedName>
        <fullName evidence="1">Uncharacterized protein</fullName>
    </submittedName>
</protein>
<dbReference type="RefSeq" id="WP_139307333.1">
    <property type="nucleotide sequence ID" value="NZ_FNPH01000006.1"/>
</dbReference>
<gene>
    <name evidence="1" type="ORF">SAMN05444365_10632</name>
</gene>
<evidence type="ECO:0000313" key="1">
    <source>
        <dbReference type="EMBL" id="SDZ14992.1"/>
    </source>
</evidence>
<dbReference type="OrthoDB" id="5182537at2"/>
<dbReference type="STRING" id="405436.SAMN05444365_10632"/>
<name>A0A1H3QN55_9ACTN</name>
<sequence length="815" mass="85105">MRVGRAFRRETDLWATAWQQVETSLEQIDGARDADDPHRRKVEVLLRVAGVVERRRAVADPEGALSAPVVDALPQQYWDVETEKMLAVDGWDPALRAWRVPGTDELELAVAQLRVTLSNDDEPKVTLHDEVRLPRPRSIFTRSPGKGQPPALLVLPAYPGVGSAPIVGPSGRNVDVAADPKGGDHGRSGDRVSLFCQARRRDATMSGVPFLSLGDADEEPDEPPEAVVAWGTLCARRRSAPRNDVKLTIAPSSPPPATGGLVTAATTVLDGLRTGILTPFTAAPALASIAAQARAVAAALPGDGEVLTEAAAELKELGCRTFLPDSVADAAAALRGSAAAWTALADAADDVRLKSSADSRRAMADAIEAVAAAGEPELLATPVESGPLRADLDDATAARIGYPDGTLRQLRLLEATFASSWRGRVRWFADRHRLLLDGLAARFRAPSVLGVRALVNGGDTGLLYTGLTVGEDATVGSDTLTTAQPASLVPSLSELEPGTVGIVTGERPAAAVIVGLDRRADRLALVTTPLRVSTTPGPPGSPGIVAAGSTISSVATALADTELRLGEAAAGPHADGPVHEAVGLWSRLCLVYGRGVIDAEIRGSAALRTVPEPSTVPLQAMPLHGSVPAFATSLVLARLRPELWTGTPAGRVPLIARPGELLLLRGRAAPDPDTGTPGPMVQGVVEVDSVVRATASLVDRMDTSAAAILASDPAALPGPDAGSCLVCGPQEDVAVVVLRRSWLATALVGEVTLRRDFPGFDVPSLATGRLLPLDFLAEVTSRSSAELAGPPDVDRAEEFAAALEVFRGWTRHALE</sequence>
<proteinExistence type="predicted"/>
<accession>A0A1H3QN55</accession>
<evidence type="ECO:0000313" key="2">
    <source>
        <dbReference type="Proteomes" id="UP000242415"/>
    </source>
</evidence>
<dbReference type="AlphaFoldDB" id="A0A1H3QN55"/>
<dbReference type="EMBL" id="FNPH01000006">
    <property type="protein sequence ID" value="SDZ14992.1"/>
    <property type="molecule type" value="Genomic_DNA"/>
</dbReference>
<reference evidence="2" key="1">
    <citation type="submission" date="2016-10" db="EMBL/GenBank/DDBJ databases">
        <authorList>
            <person name="Varghese N."/>
            <person name="Submissions S."/>
        </authorList>
    </citation>
    <scope>NUCLEOTIDE SEQUENCE [LARGE SCALE GENOMIC DNA]</scope>
    <source>
        <strain evidence="2">DSM 45245</strain>
    </source>
</reference>